<proteinExistence type="predicted"/>
<evidence type="ECO:0000313" key="2">
    <source>
        <dbReference type="Proteomes" id="UP000270296"/>
    </source>
</evidence>
<evidence type="ECO:0000313" key="3">
    <source>
        <dbReference type="WBParaSite" id="SBAD_0000108101-mRNA-1"/>
    </source>
</evidence>
<keyword evidence="2" id="KW-1185">Reference proteome</keyword>
<name>A0A183IBQ5_9BILA</name>
<evidence type="ECO:0000313" key="1">
    <source>
        <dbReference type="EMBL" id="VDO93030.1"/>
    </source>
</evidence>
<accession>A0A183IBQ5</accession>
<gene>
    <name evidence="1" type="ORF">SBAD_LOCUS1049</name>
</gene>
<dbReference type="WBParaSite" id="SBAD_0000108101-mRNA-1">
    <property type="protein sequence ID" value="SBAD_0000108101-mRNA-1"/>
    <property type="gene ID" value="SBAD_0000108101"/>
</dbReference>
<dbReference type="EMBL" id="UZAM01006693">
    <property type="protein sequence ID" value="VDO93030.1"/>
    <property type="molecule type" value="Genomic_DNA"/>
</dbReference>
<dbReference type="AlphaFoldDB" id="A0A183IBQ5"/>
<reference evidence="1 2" key="2">
    <citation type="submission" date="2018-11" db="EMBL/GenBank/DDBJ databases">
        <authorList>
            <consortium name="Pathogen Informatics"/>
        </authorList>
    </citation>
    <scope>NUCLEOTIDE SEQUENCE [LARGE SCALE GENOMIC DNA]</scope>
</reference>
<sequence length="104" mass="11777">MADWTRLLQLNAGRRNVEHRQVDFVGKVRVSGLTDRRHACENKSFGNVCSSGNCGAEVQEFRLVAAHQRQPQLRTTARIFSKILALNHTPGDLQALIRREQGLR</sequence>
<protein>
    <submittedName>
        <fullName evidence="1 3">Uncharacterized protein</fullName>
    </submittedName>
</protein>
<reference evidence="3" key="1">
    <citation type="submission" date="2016-06" db="UniProtKB">
        <authorList>
            <consortium name="WormBaseParasite"/>
        </authorList>
    </citation>
    <scope>IDENTIFICATION</scope>
</reference>
<dbReference type="Proteomes" id="UP000270296">
    <property type="component" value="Unassembled WGS sequence"/>
</dbReference>
<organism evidence="3">
    <name type="scientific">Soboliphyme baturini</name>
    <dbReference type="NCBI Taxonomy" id="241478"/>
    <lineage>
        <taxon>Eukaryota</taxon>
        <taxon>Metazoa</taxon>
        <taxon>Ecdysozoa</taxon>
        <taxon>Nematoda</taxon>
        <taxon>Enoplea</taxon>
        <taxon>Dorylaimia</taxon>
        <taxon>Dioctophymatida</taxon>
        <taxon>Dioctophymatoidea</taxon>
        <taxon>Soboliphymatidae</taxon>
        <taxon>Soboliphyme</taxon>
    </lineage>
</organism>